<evidence type="ECO:0000256" key="1">
    <source>
        <dbReference type="SAM" id="MobiDB-lite"/>
    </source>
</evidence>
<feature type="compositionally biased region" description="Basic and acidic residues" evidence="1">
    <location>
        <begin position="9"/>
        <end position="54"/>
    </location>
</feature>
<reference evidence="2 4" key="1">
    <citation type="submission" date="2019-05" db="EMBL/GenBank/DDBJ databases">
        <title>Draft genomes of eight strains of Campylobacter helveticus isolated from cats and a dog in New Zealand.</title>
        <authorList>
            <person name="Bojanic K."/>
            <person name="Midwinter A.C."/>
            <person name="Biggs P.J."/>
            <person name="Acke E."/>
            <person name="Cornelius A.J."/>
            <person name="Marshall J.C."/>
        </authorList>
    </citation>
    <scope>NUCLEOTIDE SEQUENCE [LARGE SCALE GENOMIC DNA]</scope>
    <source>
        <strain evidence="2 4">ACP123b</strain>
    </source>
</reference>
<accession>A0AAX2UIS6</accession>
<evidence type="ECO:0000313" key="2">
    <source>
        <dbReference type="EMBL" id="TNB57649.1"/>
    </source>
</evidence>
<sequence>MCNETNENLEEKDLESKTLNEDSIKEKNLTQELKETKENKETKPSEMKKKSSPRKSESLNFKCEQFFGKNWKFVASFIALALLVMAYEMSNINERMSSLEQIVQENNGKVVLTTSDGRAIKVTKEPLKAEYLKQFALSTYVNNFIVSRSQLTNDFQKVNFKNYDELLANVPNLRVILREFMDSKADESKKIEVNKVAVGDLRAYVQWLIAATAQDKLPEYIAIKDYSVDKYEYSANQFTIELSIKVVAQSYILSRNEYVSQQGIFKIKSKGSFDLSKSSDINPYGMRIESLKIEPIIKTSQGA</sequence>
<name>A0AAX2UIS6_9BACT</name>
<proteinExistence type="predicted"/>
<dbReference type="Proteomes" id="UP000321317">
    <property type="component" value="Unassembled WGS sequence"/>
</dbReference>
<dbReference type="Proteomes" id="UP000306813">
    <property type="component" value="Unassembled WGS sequence"/>
</dbReference>
<protein>
    <submittedName>
        <fullName evidence="2">Uncharacterized protein</fullName>
    </submittedName>
</protein>
<dbReference type="AlphaFoldDB" id="A0AAX2UIS6"/>
<dbReference type="EMBL" id="VRMA01000003">
    <property type="protein sequence ID" value="TXK60667.1"/>
    <property type="molecule type" value="Genomic_DNA"/>
</dbReference>
<evidence type="ECO:0000313" key="3">
    <source>
        <dbReference type="EMBL" id="TXK60667.1"/>
    </source>
</evidence>
<evidence type="ECO:0000313" key="4">
    <source>
        <dbReference type="Proteomes" id="UP000306813"/>
    </source>
</evidence>
<dbReference type="GeneID" id="52037773"/>
<dbReference type="KEGG" id="chv:CHELV3228_a0036"/>
<organism evidence="2 4">
    <name type="scientific">Campylobacter helveticus</name>
    <dbReference type="NCBI Taxonomy" id="28898"/>
    <lineage>
        <taxon>Bacteria</taxon>
        <taxon>Pseudomonadati</taxon>
        <taxon>Campylobacterota</taxon>
        <taxon>Epsilonproteobacteria</taxon>
        <taxon>Campylobacterales</taxon>
        <taxon>Campylobacteraceae</taxon>
        <taxon>Campylobacter</taxon>
    </lineage>
</organism>
<feature type="region of interest" description="Disordered" evidence="1">
    <location>
        <begin position="1"/>
        <end position="54"/>
    </location>
</feature>
<evidence type="ECO:0000313" key="5">
    <source>
        <dbReference type="Proteomes" id="UP000321317"/>
    </source>
</evidence>
<comment type="caution">
    <text evidence="2">The sequence shown here is derived from an EMBL/GenBank/DDBJ whole genome shotgun (WGS) entry which is preliminary data.</text>
</comment>
<reference evidence="3 5" key="2">
    <citation type="submission" date="2019-08" db="EMBL/GenBank/DDBJ databases">
        <title>Rapid identification of Enteric Bacteria from Whole Genome Sequences (WGS) using Average Nucleotide Identity (ANI).</title>
        <authorList>
            <person name="Lane C."/>
        </authorList>
    </citation>
    <scope>NUCLEOTIDE SEQUENCE [LARGE SCALE GENOMIC DNA]</scope>
    <source>
        <strain evidence="3 5">D4984</strain>
    </source>
</reference>
<gene>
    <name evidence="2" type="ORF">FDW42_04545</name>
    <name evidence="3" type="ORF">FVD16_00840</name>
</gene>
<keyword evidence="5" id="KW-1185">Reference proteome</keyword>
<dbReference type="RefSeq" id="WP_082200825.1">
    <property type="nucleotide sequence ID" value="NZ_CAUWMG010000042.1"/>
</dbReference>
<dbReference type="EMBL" id="VDBS01000035">
    <property type="protein sequence ID" value="TNB57649.1"/>
    <property type="molecule type" value="Genomic_DNA"/>
</dbReference>